<evidence type="ECO:0000256" key="4">
    <source>
        <dbReference type="ARBA" id="ARBA00022898"/>
    </source>
</evidence>
<dbReference type="SMART" id="SM01005">
    <property type="entry name" value="Ala_racemase_C"/>
    <property type="match status" value="1"/>
</dbReference>
<sequence>MASGTLTIDLDALASNWRALNRASGAAVQTAATVKAGGYGLGAGLVARTLAEAGARAFFVAIAEEGAAVREALGPGPAIYVYGGHMPGDADLLAAADLVPMLNSIEQVTRQFETMPDAPFGLQLDSGMNRLGMEAAEWQAVAPLALPRRPRLIMSHLASSDVPNDPMNREQLAAFSAMVEGCGVPCSLAATGGTLLGAAYHFDMTRPGIGLYGGRPFAEARPVVRLSLPVIQVRDVAEGEIVGYSGTWTAPAPARIATLSGGYADGILRSLSNRTTLWHDDIPCPLVGRVSMDLLTVDVTHLPEVPAALDLIGPHQGIDDLADQAGTIGYEILTALGGRYARQVLGGA</sequence>
<evidence type="ECO:0000313" key="10">
    <source>
        <dbReference type="EMBL" id="SDX45603.1"/>
    </source>
</evidence>
<comment type="function">
    <text evidence="6">Catalyzes the interconversion of L-alanine and D-alanine. May also act on other amino acids.</text>
</comment>
<feature type="active site" description="Proton acceptor; specific for D-alanine" evidence="6">
    <location>
        <position position="35"/>
    </location>
</feature>
<comment type="cofactor">
    <cofactor evidence="2 6 7">
        <name>pyridoxal 5'-phosphate</name>
        <dbReference type="ChEBI" id="CHEBI:597326"/>
    </cofactor>
</comment>
<dbReference type="RefSeq" id="WP_092891037.1">
    <property type="nucleotide sequence ID" value="NZ_CP061498.1"/>
</dbReference>
<dbReference type="OrthoDB" id="9813814at2"/>
<dbReference type="InterPro" id="IPR001608">
    <property type="entry name" value="Ala_racemase_N"/>
</dbReference>
<dbReference type="PANTHER" id="PTHR30511:SF0">
    <property type="entry name" value="ALANINE RACEMASE, CATABOLIC-RELATED"/>
    <property type="match status" value="1"/>
</dbReference>
<evidence type="ECO:0000256" key="5">
    <source>
        <dbReference type="ARBA" id="ARBA00023235"/>
    </source>
</evidence>
<proteinExistence type="inferred from homology"/>
<dbReference type="InterPro" id="IPR000821">
    <property type="entry name" value="Ala_racemase"/>
</dbReference>
<feature type="domain" description="Alanine racemase C-terminal" evidence="9">
    <location>
        <begin position="223"/>
        <end position="345"/>
    </location>
</feature>
<protein>
    <recommendedName>
        <fullName evidence="3 6">Alanine racemase</fullName>
        <ecNumber evidence="3 6">5.1.1.1</ecNumber>
    </recommendedName>
</protein>
<dbReference type="UniPathway" id="UPA00042">
    <property type="reaction ID" value="UER00497"/>
</dbReference>
<dbReference type="Gene3D" id="2.40.37.10">
    <property type="entry name" value="Lyase, Ornithine Decarboxylase, Chain A, domain 1"/>
    <property type="match status" value="1"/>
</dbReference>
<dbReference type="GO" id="GO:0030170">
    <property type="term" value="F:pyridoxal phosphate binding"/>
    <property type="evidence" value="ECO:0007669"/>
    <property type="project" value="UniProtKB-UniRule"/>
</dbReference>
<organism evidence="10 11">
    <name type="scientific">Roseicitreum antarcticum</name>
    <dbReference type="NCBI Taxonomy" id="564137"/>
    <lineage>
        <taxon>Bacteria</taxon>
        <taxon>Pseudomonadati</taxon>
        <taxon>Pseudomonadota</taxon>
        <taxon>Alphaproteobacteria</taxon>
        <taxon>Rhodobacterales</taxon>
        <taxon>Paracoccaceae</taxon>
        <taxon>Roseicitreum</taxon>
    </lineage>
</organism>
<dbReference type="EC" id="5.1.1.1" evidence="3 6"/>
<evidence type="ECO:0000256" key="1">
    <source>
        <dbReference type="ARBA" id="ARBA00000316"/>
    </source>
</evidence>
<dbReference type="EMBL" id="FNOM01000008">
    <property type="protein sequence ID" value="SDX45603.1"/>
    <property type="molecule type" value="Genomic_DNA"/>
</dbReference>
<gene>
    <name evidence="10" type="ORF">SAMN04488238_108188</name>
</gene>
<dbReference type="STRING" id="564137.SAMN04488238_108188"/>
<dbReference type="Proteomes" id="UP000198539">
    <property type="component" value="Unassembled WGS sequence"/>
</dbReference>
<keyword evidence="5 6" id="KW-0413">Isomerase</keyword>
<feature type="binding site" evidence="6 8">
    <location>
        <position position="292"/>
    </location>
    <ligand>
        <name>substrate</name>
    </ligand>
</feature>
<dbReference type="HAMAP" id="MF_01201">
    <property type="entry name" value="Ala_racemase"/>
    <property type="match status" value="1"/>
</dbReference>
<dbReference type="Pfam" id="PF01168">
    <property type="entry name" value="Ala_racemase_N"/>
    <property type="match status" value="1"/>
</dbReference>
<dbReference type="SUPFAM" id="SSF50621">
    <property type="entry name" value="Alanine racemase C-terminal domain-like"/>
    <property type="match status" value="1"/>
</dbReference>
<dbReference type="NCBIfam" id="TIGR00492">
    <property type="entry name" value="alr"/>
    <property type="match status" value="1"/>
</dbReference>
<evidence type="ECO:0000313" key="11">
    <source>
        <dbReference type="Proteomes" id="UP000198539"/>
    </source>
</evidence>
<feature type="active site" description="Proton acceptor; specific for L-alanine" evidence="6">
    <location>
        <position position="244"/>
    </location>
</feature>
<evidence type="ECO:0000256" key="3">
    <source>
        <dbReference type="ARBA" id="ARBA00013089"/>
    </source>
</evidence>
<reference evidence="10 11" key="1">
    <citation type="submission" date="2016-10" db="EMBL/GenBank/DDBJ databases">
        <authorList>
            <person name="de Groot N.N."/>
        </authorList>
    </citation>
    <scope>NUCLEOTIDE SEQUENCE [LARGE SCALE GENOMIC DNA]</scope>
    <source>
        <strain evidence="10 11">CGMCC 1.8894</strain>
    </source>
</reference>
<dbReference type="GO" id="GO:0008784">
    <property type="term" value="F:alanine racemase activity"/>
    <property type="evidence" value="ECO:0007669"/>
    <property type="project" value="UniProtKB-UniRule"/>
</dbReference>
<feature type="binding site" evidence="6 8">
    <location>
        <position position="130"/>
    </location>
    <ligand>
        <name>substrate</name>
    </ligand>
</feature>
<evidence type="ECO:0000256" key="6">
    <source>
        <dbReference type="HAMAP-Rule" id="MF_01201"/>
    </source>
</evidence>
<dbReference type="PRINTS" id="PR00992">
    <property type="entry name" value="ALARACEMASE"/>
</dbReference>
<evidence type="ECO:0000256" key="8">
    <source>
        <dbReference type="PIRSR" id="PIRSR600821-52"/>
    </source>
</evidence>
<dbReference type="InterPro" id="IPR011079">
    <property type="entry name" value="Ala_racemase_C"/>
</dbReference>
<name>A0A1H3BUM5_9RHOB</name>
<feature type="modified residue" description="N6-(pyridoxal phosphate)lysine" evidence="6 7">
    <location>
        <position position="35"/>
    </location>
</feature>
<dbReference type="SUPFAM" id="SSF51419">
    <property type="entry name" value="PLP-binding barrel"/>
    <property type="match status" value="1"/>
</dbReference>
<keyword evidence="11" id="KW-1185">Reference proteome</keyword>
<comment type="similarity">
    <text evidence="6">Belongs to the alanine racemase family.</text>
</comment>
<dbReference type="Pfam" id="PF00842">
    <property type="entry name" value="Ala_racemase_C"/>
    <property type="match status" value="1"/>
</dbReference>
<comment type="pathway">
    <text evidence="6">Amino-acid biosynthesis; D-alanine biosynthesis; D-alanine from L-alanine: step 1/1.</text>
</comment>
<dbReference type="Gene3D" id="3.20.20.10">
    <property type="entry name" value="Alanine racemase"/>
    <property type="match status" value="1"/>
</dbReference>
<accession>A0A1H3BUM5</accession>
<dbReference type="InterPro" id="IPR029066">
    <property type="entry name" value="PLP-binding_barrel"/>
</dbReference>
<dbReference type="AlphaFoldDB" id="A0A1H3BUM5"/>
<dbReference type="InterPro" id="IPR009006">
    <property type="entry name" value="Ala_racemase/Decarboxylase_C"/>
</dbReference>
<evidence type="ECO:0000256" key="7">
    <source>
        <dbReference type="PIRSR" id="PIRSR600821-50"/>
    </source>
</evidence>
<comment type="catalytic activity">
    <reaction evidence="1 6">
        <text>L-alanine = D-alanine</text>
        <dbReference type="Rhea" id="RHEA:20249"/>
        <dbReference type="ChEBI" id="CHEBI:57416"/>
        <dbReference type="ChEBI" id="CHEBI:57972"/>
        <dbReference type="EC" id="5.1.1.1"/>
    </reaction>
</comment>
<dbReference type="CDD" id="cd00430">
    <property type="entry name" value="PLPDE_III_AR"/>
    <property type="match status" value="1"/>
</dbReference>
<evidence type="ECO:0000259" key="9">
    <source>
        <dbReference type="SMART" id="SM01005"/>
    </source>
</evidence>
<dbReference type="GO" id="GO:0005829">
    <property type="term" value="C:cytosol"/>
    <property type="evidence" value="ECO:0007669"/>
    <property type="project" value="TreeGrafter"/>
</dbReference>
<dbReference type="GO" id="GO:0030632">
    <property type="term" value="P:D-alanine biosynthetic process"/>
    <property type="evidence" value="ECO:0007669"/>
    <property type="project" value="UniProtKB-UniRule"/>
</dbReference>
<keyword evidence="4 6" id="KW-0663">Pyridoxal phosphate</keyword>
<dbReference type="PANTHER" id="PTHR30511">
    <property type="entry name" value="ALANINE RACEMASE"/>
    <property type="match status" value="1"/>
</dbReference>
<evidence type="ECO:0000256" key="2">
    <source>
        <dbReference type="ARBA" id="ARBA00001933"/>
    </source>
</evidence>